<evidence type="ECO:0000256" key="3">
    <source>
        <dbReference type="ARBA" id="ARBA00023015"/>
    </source>
</evidence>
<comment type="caution">
    <text evidence="10">The sequence shown here is derived from an EMBL/GenBank/DDBJ whole genome shotgun (WGS) entry which is preliminary data.</text>
</comment>
<keyword evidence="3" id="KW-0805">Transcription regulation</keyword>
<dbReference type="EMBL" id="JAUOPG010000002">
    <property type="protein sequence ID" value="MDO6452749.1"/>
    <property type="molecule type" value="Genomic_DNA"/>
</dbReference>
<sequence>MTRKIIYIVDDEPDICQIIAQQLNQHGYETRTFQTGQQASAAIHRRKPDLCIIDLGLPDMDGISLVKEYCDTSGMGVIIISGRGSTTDRILGLEFGADDYLAKPFEPRELVARVNSLFRRLEHINHVSHSGNKDRKARFADWVYDPNTLTLYHQTQTLSYELSSAEATLLNRLLQAPRQVLSRDQLLHGFADPFDRSIDVRMSRLRKKVETDPKHPTLIKTIYGAGYILTCEVSWQA</sequence>
<evidence type="ECO:0000313" key="13">
    <source>
        <dbReference type="Proteomes" id="UP001177341"/>
    </source>
</evidence>
<evidence type="ECO:0000313" key="10">
    <source>
        <dbReference type="EMBL" id="MDO6452749.1"/>
    </source>
</evidence>
<evidence type="ECO:0000256" key="6">
    <source>
        <dbReference type="PROSITE-ProRule" id="PRU00169"/>
    </source>
</evidence>
<reference evidence="10" key="1">
    <citation type="submission" date="2023-07" db="EMBL/GenBank/DDBJ databases">
        <title>Genome content predicts the carbon catabolic preferences of heterotrophic bacteria.</title>
        <authorList>
            <person name="Gralka M."/>
        </authorList>
    </citation>
    <scope>NUCLEOTIDE SEQUENCE</scope>
    <source>
        <strain evidence="11">5G01</strain>
        <strain evidence="10">I2M16</strain>
    </source>
</reference>
<keyword evidence="4 7" id="KW-0238">DNA-binding</keyword>
<evidence type="ECO:0000256" key="1">
    <source>
        <dbReference type="ARBA" id="ARBA00022553"/>
    </source>
</evidence>
<dbReference type="SMART" id="SM00862">
    <property type="entry name" value="Trans_reg_C"/>
    <property type="match status" value="1"/>
</dbReference>
<dbReference type="InterPro" id="IPR036388">
    <property type="entry name" value="WH-like_DNA-bd_sf"/>
</dbReference>
<dbReference type="GO" id="GO:0006355">
    <property type="term" value="P:regulation of DNA-templated transcription"/>
    <property type="evidence" value="ECO:0007669"/>
    <property type="project" value="InterPro"/>
</dbReference>
<dbReference type="InterPro" id="IPR039420">
    <property type="entry name" value="WalR-like"/>
</dbReference>
<dbReference type="SUPFAM" id="SSF46894">
    <property type="entry name" value="C-terminal effector domain of the bipartite response regulators"/>
    <property type="match status" value="1"/>
</dbReference>
<evidence type="ECO:0000259" key="9">
    <source>
        <dbReference type="PROSITE" id="PS51755"/>
    </source>
</evidence>
<dbReference type="InterPro" id="IPR001789">
    <property type="entry name" value="Sig_transdc_resp-reg_receiver"/>
</dbReference>
<keyword evidence="1 6" id="KW-0597">Phosphoprotein</keyword>
<evidence type="ECO:0000313" key="12">
    <source>
        <dbReference type="Proteomes" id="UP001169862"/>
    </source>
</evidence>
<dbReference type="PROSITE" id="PS51755">
    <property type="entry name" value="OMPR_PHOB"/>
    <property type="match status" value="1"/>
</dbReference>
<dbReference type="Pfam" id="PF00072">
    <property type="entry name" value="Response_reg"/>
    <property type="match status" value="1"/>
</dbReference>
<dbReference type="PROSITE" id="PS50110">
    <property type="entry name" value="RESPONSE_REGULATORY"/>
    <property type="match status" value="1"/>
</dbReference>
<dbReference type="Gene3D" id="3.40.50.2300">
    <property type="match status" value="1"/>
</dbReference>
<feature type="domain" description="Response regulatory" evidence="8">
    <location>
        <begin position="5"/>
        <end position="118"/>
    </location>
</feature>
<dbReference type="Proteomes" id="UP001177341">
    <property type="component" value="Unassembled WGS sequence"/>
</dbReference>
<dbReference type="InterPro" id="IPR016032">
    <property type="entry name" value="Sig_transdc_resp-reg_C-effctor"/>
</dbReference>
<keyword evidence="5" id="KW-0804">Transcription</keyword>
<evidence type="ECO:0000313" key="11">
    <source>
        <dbReference type="EMBL" id="MDP2521613.1"/>
    </source>
</evidence>
<organism evidence="10 12">
    <name type="scientific">Neptunomonas phycophila</name>
    <dbReference type="NCBI Taxonomy" id="1572645"/>
    <lineage>
        <taxon>Bacteria</taxon>
        <taxon>Pseudomonadati</taxon>
        <taxon>Pseudomonadota</taxon>
        <taxon>Gammaproteobacteria</taxon>
        <taxon>Oceanospirillales</taxon>
        <taxon>Oceanospirillaceae</taxon>
        <taxon>Neptunomonas</taxon>
    </lineage>
</organism>
<dbReference type="PANTHER" id="PTHR48111:SF4">
    <property type="entry name" value="DNA-BINDING DUAL TRANSCRIPTIONAL REGULATOR OMPR"/>
    <property type="match status" value="1"/>
</dbReference>
<dbReference type="InterPro" id="IPR001867">
    <property type="entry name" value="OmpR/PhoB-type_DNA-bd"/>
</dbReference>
<dbReference type="EMBL" id="JAUYVO010000002">
    <property type="protein sequence ID" value="MDP2521613.1"/>
    <property type="molecule type" value="Genomic_DNA"/>
</dbReference>
<dbReference type="SUPFAM" id="SSF52172">
    <property type="entry name" value="CheY-like"/>
    <property type="match status" value="1"/>
</dbReference>
<keyword evidence="13" id="KW-1185">Reference proteome</keyword>
<protein>
    <submittedName>
        <fullName evidence="10">Response regulator transcription factor</fullName>
    </submittedName>
</protein>
<evidence type="ECO:0000256" key="4">
    <source>
        <dbReference type="ARBA" id="ARBA00023125"/>
    </source>
</evidence>
<dbReference type="Gene3D" id="6.10.250.690">
    <property type="match status" value="1"/>
</dbReference>
<dbReference type="Gene3D" id="1.10.10.10">
    <property type="entry name" value="Winged helix-like DNA-binding domain superfamily/Winged helix DNA-binding domain"/>
    <property type="match status" value="1"/>
</dbReference>
<dbReference type="Proteomes" id="UP001169862">
    <property type="component" value="Unassembled WGS sequence"/>
</dbReference>
<gene>
    <name evidence="10" type="ORF">Q4490_04145</name>
    <name evidence="11" type="ORF">Q8W30_03430</name>
</gene>
<dbReference type="SMART" id="SM00448">
    <property type="entry name" value="REC"/>
    <property type="match status" value="1"/>
</dbReference>
<dbReference type="GO" id="GO:0000156">
    <property type="term" value="F:phosphorelay response regulator activity"/>
    <property type="evidence" value="ECO:0007669"/>
    <property type="project" value="TreeGrafter"/>
</dbReference>
<dbReference type="AlphaFoldDB" id="A0AAW7XHJ3"/>
<dbReference type="GO" id="GO:0032993">
    <property type="term" value="C:protein-DNA complex"/>
    <property type="evidence" value="ECO:0007669"/>
    <property type="project" value="TreeGrafter"/>
</dbReference>
<dbReference type="RefSeq" id="WP_075172866.1">
    <property type="nucleotide sequence ID" value="NZ_CAXHZV010000002.1"/>
</dbReference>
<feature type="domain" description="OmpR/PhoB-type" evidence="9">
    <location>
        <begin position="134"/>
        <end position="231"/>
    </location>
</feature>
<dbReference type="PANTHER" id="PTHR48111">
    <property type="entry name" value="REGULATOR OF RPOS"/>
    <property type="match status" value="1"/>
</dbReference>
<dbReference type="GO" id="GO:0000976">
    <property type="term" value="F:transcription cis-regulatory region binding"/>
    <property type="evidence" value="ECO:0007669"/>
    <property type="project" value="TreeGrafter"/>
</dbReference>
<dbReference type="CDD" id="cd00383">
    <property type="entry name" value="trans_reg_C"/>
    <property type="match status" value="1"/>
</dbReference>
<dbReference type="GO" id="GO:0005829">
    <property type="term" value="C:cytosol"/>
    <property type="evidence" value="ECO:0007669"/>
    <property type="project" value="TreeGrafter"/>
</dbReference>
<evidence type="ECO:0000256" key="2">
    <source>
        <dbReference type="ARBA" id="ARBA00023012"/>
    </source>
</evidence>
<accession>A0AAW7XHJ3</accession>
<evidence type="ECO:0000256" key="5">
    <source>
        <dbReference type="ARBA" id="ARBA00023163"/>
    </source>
</evidence>
<keyword evidence="2" id="KW-0902">Two-component regulatory system</keyword>
<proteinExistence type="predicted"/>
<evidence type="ECO:0000256" key="7">
    <source>
        <dbReference type="PROSITE-ProRule" id="PRU01091"/>
    </source>
</evidence>
<dbReference type="InterPro" id="IPR011006">
    <property type="entry name" value="CheY-like_superfamily"/>
</dbReference>
<feature type="modified residue" description="4-aspartylphosphate" evidence="6">
    <location>
        <position position="54"/>
    </location>
</feature>
<feature type="DNA-binding region" description="OmpR/PhoB-type" evidence="7">
    <location>
        <begin position="134"/>
        <end position="231"/>
    </location>
</feature>
<name>A0AAW7XHJ3_9GAMM</name>
<dbReference type="Pfam" id="PF00486">
    <property type="entry name" value="Trans_reg_C"/>
    <property type="match status" value="1"/>
</dbReference>
<evidence type="ECO:0000259" key="8">
    <source>
        <dbReference type="PROSITE" id="PS50110"/>
    </source>
</evidence>